<dbReference type="InterPro" id="IPR044492">
    <property type="entry name" value="P_typ_ATPase_HD_dom"/>
</dbReference>
<evidence type="ECO:0000256" key="9">
    <source>
        <dbReference type="ARBA" id="ARBA00022840"/>
    </source>
</evidence>
<dbReference type="Pfam" id="PF00122">
    <property type="entry name" value="E1-E2_ATPase"/>
    <property type="match status" value="1"/>
</dbReference>
<dbReference type="SFLD" id="SFLDF00027">
    <property type="entry name" value="p-type_atpase"/>
    <property type="match status" value="1"/>
</dbReference>
<feature type="transmembrane region" description="Helical" evidence="16">
    <location>
        <begin position="229"/>
        <end position="250"/>
    </location>
</feature>
<protein>
    <submittedName>
        <fullName evidence="18">Lead, cadmium, zinc and mercury transporting ATPase</fullName>
        <ecNumber evidence="18">3.6.3.3</ecNumber>
        <ecNumber evidence="18">3.6.3.4</ecNumber>
        <ecNumber evidence="18">3.6.3.5</ecNumber>
    </submittedName>
</protein>
<dbReference type="InterPro" id="IPR027256">
    <property type="entry name" value="P-typ_ATPase_IB"/>
</dbReference>
<evidence type="ECO:0000256" key="6">
    <source>
        <dbReference type="ARBA" id="ARBA00022692"/>
    </source>
</evidence>
<dbReference type="NCBIfam" id="TIGR01511">
    <property type="entry name" value="ATPase-IB1_Cu"/>
    <property type="match status" value="1"/>
</dbReference>
<dbReference type="InterPro" id="IPR023299">
    <property type="entry name" value="ATPase_P-typ_cyto_dom_N"/>
</dbReference>
<keyword evidence="4" id="KW-1003">Cell membrane</keyword>
<feature type="transmembrane region" description="Helical" evidence="16">
    <location>
        <begin position="442"/>
        <end position="464"/>
    </location>
</feature>
<dbReference type="InterPro" id="IPR023214">
    <property type="entry name" value="HAD_sf"/>
</dbReference>
<dbReference type="NCBIfam" id="TIGR01494">
    <property type="entry name" value="ATPase_P-type"/>
    <property type="match status" value="2"/>
</dbReference>
<dbReference type="Gene3D" id="2.70.150.10">
    <property type="entry name" value="Calcium-transporting ATPase, cytoplasmic transduction domain A"/>
    <property type="match status" value="1"/>
</dbReference>
<keyword evidence="13" id="KW-0406">Ion transport</keyword>
<keyword evidence="8" id="KW-0547">Nucleotide-binding</keyword>
<evidence type="ECO:0000256" key="4">
    <source>
        <dbReference type="ARBA" id="ARBA00022475"/>
    </source>
</evidence>
<evidence type="ECO:0000256" key="3">
    <source>
        <dbReference type="ARBA" id="ARBA00022448"/>
    </source>
</evidence>
<dbReference type="SUPFAM" id="SSF81665">
    <property type="entry name" value="Calcium ATPase, transmembrane domain M"/>
    <property type="match status" value="1"/>
</dbReference>
<dbReference type="PRINTS" id="PR00120">
    <property type="entry name" value="HATPASE"/>
</dbReference>
<evidence type="ECO:0000256" key="8">
    <source>
        <dbReference type="ARBA" id="ARBA00022741"/>
    </source>
</evidence>
<evidence type="ECO:0000256" key="12">
    <source>
        <dbReference type="ARBA" id="ARBA00022989"/>
    </source>
</evidence>
<dbReference type="KEGG" id="mbak:MSBR3_2257"/>
<feature type="transmembrane region" description="Helical" evidence="16">
    <location>
        <begin position="792"/>
        <end position="813"/>
    </location>
</feature>
<evidence type="ECO:0000259" key="17">
    <source>
        <dbReference type="Pfam" id="PF00122"/>
    </source>
</evidence>
<dbReference type="NCBIfam" id="TIGR01525">
    <property type="entry name" value="ATPase-IB_hvy"/>
    <property type="match status" value="1"/>
</dbReference>
<dbReference type="FunFam" id="2.70.150.10:FF:000020">
    <property type="entry name" value="Copper-exporting P-type ATPase A"/>
    <property type="match status" value="1"/>
</dbReference>
<dbReference type="STRING" id="1434107.MSBR3_2257"/>
<evidence type="ECO:0000256" key="10">
    <source>
        <dbReference type="ARBA" id="ARBA00022842"/>
    </source>
</evidence>
<comment type="similarity">
    <text evidence="2">Belongs to the cation transport ATPase (P-type) (TC 3.A.3) family. Type IB subfamily.</text>
</comment>
<dbReference type="InterPro" id="IPR036412">
    <property type="entry name" value="HAD-like_sf"/>
</dbReference>
<dbReference type="GO" id="GO:0005524">
    <property type="term" value="F:ATP binding"/>
    <property type="evidence" value="ECO:0007669"/>
    <property type="project" value="UniProtKB-KW"/>
</dbReference>
<accession>A0A0E3WXC6</accession>
<dbReference type="Pfam" id="PF00702">
    <property type="entry name" value="Hydrolase"/>
    <property type="match status" value="1"/>
</dbReference>
<evidence type="ECO:0000256" key="11">
    <source>
        <dbReference type="ARBA" id="ARBA00022967"/>
    </source>
</evidence>
<keyword evidence="9" id="KW-0067">ATP-binding</keyword>
<proteinExistence type="inferred from homology"/>
<evidence type="ECO:0000256" key="2">
    <source>
        <dbReference type="ARBA" id="ARBA00006024"/>
    </source>
</evidence>
<feature type="transmembrane region" description="Helical" evidence="16">
    <location>
        <begin position="476"/>
        <end position="503"/>
    </location>
</feature>
<dbReference type="SFLD" id="SFLDS00003">
    <property type="entry name" value="Haloacid_Dehalogenase"/>
    <property type="match status" value="1"/>
</dbReference>
<name>A0A0E3WXC6_METBA</name>
<dbReference type="EC" id="3.6.3.3" evidence="18"/>
<feature type="transmembrane region" description="Helical" evidence="16">
    <location>
        <begin position="290"/>
        <end position="308"/>
    </location>
</feature>
<feature type="domain" description="P-type ATPase A" evidence="17">
    <location>
        <begin position="327"/>
        <end position="425"/>
    </location>
</feature>
<keyword evidence="7" id="KW-0479">Metal-binding</keyword>
<dbReference type="Proteomes" id="UP000033066">
    <property type="component" value="Chromosome"/>
</dbReference>
<dbReference type="InterPro" id="IPR001757">
    <property type="entry name" value="P_typ_ATPase"/>
</dbReference>
<dbReference type="GO" id="GO:0043682">
    <property type="term" value="F:P-type divalent copper transporter activity"/>
    <property type="evidence" value="ECO:0007669"/>
    <property type="project" value="TreeGrafter"/>
</dbReference>
<feature type="compositionally biased region" description="Basic and acidic residues" evidence="15">
    <location>
        <begin position="55"/>
        <end position="109"/>
    </location>
</feature>
<keyword evidence="18" id="KW-0378">Hydrolase</keyword>
<dbReference type="SUPFAM" id="SSF56784">
    <property type="entry name" value="HAD-like"/>
    <property type="match status" value="1"/>
</dbReference>
<evidence type="ECO:0000256" key="7">
    <source>
        <dbReference type="ARBA" id="ARBA00022723"/>
    </source>
</evidence>
<feature type="transmembrane region" description="Helical" evidence="16">
    <location>
        <begin position="819"/>
        <end position="837"/>
    </location>
</feature>
<dbReference type="HOGENOM" id="CLU_001771_11_2_2"/>
<feature type="region of interest" description="Disordered" evidence="15">
    <location>
        <begin position="1"/>
        <end position="109"/>
    </location>
</feature>
<dbReference type="InterPro" id="IPR023298">
    <property type="entry name" value="ATPase_P-typ_TM_dom_sf"/>
</dbReference>
<evidence type="ECO:0000313" key="19">
    <source>
        <dbReference type="Proteomes" id="UP000033066"/>
    </source>
</evidence>
<dbReference type="PANTHER" id="PTHR43520:SF5">
    <property type="entry name" value="CATION-TRANSPORTING P-TYPE ATPASE-RELATED"/>
    <property type="match status" value="1"/>
</dbReference>
<keyword evidence="19" id="KW-1185">Reference proteome</keyword>
<dbReference type="EMBL" id="CP009517">
    <property type="protein sequence ID" value="AKB82835.1"/>
    <property type="molecule type" value="Genomic_DNA"/>
</dbReference>
<evidence type="ECO:0000256" key="5">
    <source>
        <dbReference type="ARBA" id="ARBA00022553"/>
    </source>
</evidence>
<dbReference type="CDD" id="cd07552">
    <property type="entry name" value="P-type_ATPase_Cu-like"/>
    <property type="match status" value="1"/>
</dbReference>
<keyword evidence="6 16" id="KW-0812">Transmembrane</keyword>
<dbReference type="EC" id="3.6.3.4" evidence="18"/>
<dbReference type="GO" id="GO:0005507">
    <property type="term" value="F:copper ion binding"/>
    <property type="evidence" value="ECO:0007669"/>
    <property type="project" value="TreeGrafter"/>
</dbReference>
<feature type="compositionally biased region" description="Polar residues" evidence="15">
    <location>
        <begin position="11"/>
        <end position="21"/>
    </location>
</feature>
<dbReference type="PATRIC" id="fig|1434107.4.peg.2858"/>
<evidence type="ECO:0000313" key="18">
    <source>
        <dbReference type="EMBL" id="AKB82835.1"/>
    </source>
</evidence>
<evidence type="ECO:0000256" key="15">
    <source>
        <dbReference type="SAM" id="MobiDB-lite"/>
    </source>
</evidence>
<dbReference type="AlphaFoldDB" id="A0A0E3WXC6"/>
<dbReference type="SFLD" id="SFLDG00002">
    <property type="entry name" value="C1.7:_P-type_atpase_like"/>
    <property type="match status" value="1"/>
</dbReference>
<keyword evidence="12 16" id="KW-1133">Transmembrane helix</keyword>
<gene>
    <name evidence="18" type="ORF">MSBR3_2257</name>
</gene>
<evidence type="ECO:0000256" key="13">
    <source>
        <dbReference type="ARBA" id="ARBA00023065"/>
    </source>
</evidence>
<feature type="transmembrane region" description="Helical" evidence="16">
    <location>
        <begin position="200"/>
        <end position="217"/>
    </location>
</feature>
<dbReference type="PROSITE" id="PS00154">
    <property type="entry name" value="ATPASE_E1_E2"/>
    <property type="match status" value="1"/>
</dbReference>
<keyword evidence="14 16" id="KW-0472">Membrane</keyword>
<keyword evidence="3" id="KW-0813">Transport</keyword>
<feature type="transmembrane region" description="Helical" evidence="16">
    <location>
        <begin position="262"/>
        <end position="284"/>
    </location>
</feature>
<evidence type="ECO:0000256" key="14">
    <source>
        <dbReference type="ARBA" id="ARBA00023136"/>
    </source>
</evidence>
<dbReference type="Gene3D" id="3.40.50.1000">
    <property type="entry name" value="HAD superfamily/HAD-like"/>
    <property type="match status" value="1"/>
</dbReference>
<keyword evidence="10" id="KW-0460">Magnesium</keyword>
<reference evidence="18" key="1">
    <citation type="submission" date="2014-07" db="EMBL/GenBank/DDBJ databases">
        <title>Methanogenic archaea and the global carbon cycle.</title>
        <authorList>
            <person name="Henriksen J.R."/>
            <person name="Luke J."/>
            <person name="Reinhart S."/>
            <person name="Benedict M.N."/>
            <person name="Youngblut N.D."/>
            <person name="Metcalf M.E."/>
            <person name="Whitaker R.J."/>
            <person name="Metcalf W.W."/>
        </authorList>
    </citation>
    <scope>NUCLEOTIDE SEQUENCE [LARGE SCALE GENOMIC DNA]</scope>
    <source>
        <strain evidence="18">3</strain>
    </source>
</reference>
<comment type="subcellular location">
    <subcellularLocation>
        <location evidence="1">Cell membrane</location>
        <topology evidence="1">Multi-pass membrane protein</topology>
    </subcellularLocation>
</comment>
<dbReference type="SUPFAM" id="SSF81653">
    <property type="entry name" value="Calcium ATPase, transduction domain A"/>
    <property type="match status" value="1"/>
</dbReference>
<keyword evidence="11" id="KW-1278">Translocase</keyword>
<dbReference type="PANTHER" id="PTHR43520">
    <property type="entry name" value="ATP7, ISOFORM B"/>
    <property type="match status" value="1"/>
</dbReference>
<dbReference type="Gene3D" id="3.40.1110.10">
    <property type="entry name" value="Calcium-transporting ATPase, cytoplasmic domain N"/>
    <property type="match status" value="1"/>
</dbReference>
<sequence length="843" mass="92328">MQAEEKRVDTGISNSQVNESSSNDKEREFGRGMQGNSRGSHEERRNKPAGMVHHGNPEEQTMRTEEKSLDQGQREEVGHSSSEQPDKMKHERSEMEHKLGETQHERHGMKDEGIKPEEMEHEGIKPEEMEHEGIKHEGMKDEGIRHEGMKHEGIKHEGMKHEGMKHEGMKHEGHEGHEATGGKEHGNHHTHMLEDFRKRFIVSFVLTFPVLLLSPMIQDFFNFEFRVPGADYIIFLLSSVVYFYGGYPFLRGIKEELSEKSPGMMTLIAIAISVAYFYSSAVVFGLHGEVFFWELVTLIDIMLLGHWLEMRSVMGASRALEELVKIMPSVAHMKKNGEVVDIAVDQLKVGDKVLIKPGEKVPVDGTVVEGTSSVNESMLTGESKPVTKKPGNDVIGGSINGEAAFVVSVEKTGKDTYLNQVVELVRAAQESKSKTQDLANRAAMYLTIIALSVGTLTLIVWILIGQQLVFALERAVTVMVITCPHALGLAIPLVVAVSTSIAAKTGLLIRDRQAFERARNLQAIIFDKTGTLTEGRFGVTDVVSLSGEKIGSGDGDNGMSSDRILSLAASLEASSEHPIAAGILESAREKGLQTQSVEEFSSIPGKGVHGLVGGKKFLVVSPGYLEENGISLKNEKIEEIETQGKTVVFLLQEDRVLGAVALADIIRKESREAISKLKSMGIKCLMLTGDNRYVAAWVSQELELDDYFAEVLPHEKAEKVKEVQAEYITGMVGDGVNDAPALAQADVGIAIGAGTDVAIETADIVLVKNDPRDVVYIIKLSRKTYSKMYQNLLWATGYNVFAIPLAAGVLYGYGILLSPAIGAVFMSLSTVIVAINAKTLKMG</sequence>
<dbReference type="InterPro" id="IPR008250">
    <property type="entry name" value="ATPase_P-typ_transduc_dom_A_sf"/>
</dbReference>
<organism evidence="18 19">
    <name type="scientific">Methanosarcina barkeri 3</name>
    <dbReference type="NCBI Taxonomy" id="1434107"/>
    <lineage>
        <taxon>Archaea</taxon>
        <taxon>Methanobacteriati</taxon>
        <taxon>Methanobacteriota</taxon>
        <taxon>Stenosarchaea group</taxon>
        <taxon>Methanomicrobia</taxon>
        <taxon>Methanosarcinales</taxon>
        <taxon>Methanosarcinaceae</taxon>
        <taxon>Methanosarcina</taxon>
    </lineage>
</organism>
<dbReference type="GO" id="GO:0005886">
    <property type="term" value="C:plasma membrane"/>
    <property type="evidence" value="ECO:0007669"/>
    <property type="project" value="UniProtKB-SubCell"/>
</dbReference>
<dbReference type="GO" id="GO:0016887">
    <property type="term" value="F:ATP hydrolysis activity"/>
    <property type="evidence" value="ECO:0007669"/>
    <property type="project" value="InterPro"/>
</dbReference>
<dbReference type="InterPro" id="IPR059000">
    <property type="entry name" value="ATPase_P-type_domA"/>
</dbReference>
<dbReference type="InterPro" id="IPR018303">
    <property type="entry name" value="ATPase_P-typ_P_site"/>
</dbReference>
<evidence type="ECO:0000256" key="16">
    <source>
        <dbReference type="SAM" id="Phobius"/>
    </source>
</evidence>
<dbReference type="PRINTS" id="PR00119">
    <property type="entry name" value="CATATPASE"/>
</dbReference>
<dbReference type="GO" id="GO:0055070">
    <property type="term" value="P:copper ion homeostasis"/>
    <property type="evidence" value="ECO:0007669"/>
    <property type="project" value="TreeGrafter"/>
</dbReference>
<evidence type="ECO:0000256" key="1">
    <source>
        <dbReference type="ARBA" id="ARBA00004651"/>
    </source>
</evidence>
<keyword evidence="5" id="KW-0597">Phosphoprotein</keyword>
<dbReference type="EC" id="3.6.3.5" evidence="18"/>